<organism evidence="1 2">
    <name type="scientific">Campylobacter rectus</name>
    <name type="common">Wolinella recta</name>
    <dbReference type="NCBI Taxonomy" id="203"/>
    <lineage>
        <taxon>Bacteria</taxon>
        <taxon>Pseudomonadati</taxon>
        <taxon>Campylobacterota</taxon>
        <taxon>Epsilonproteobacteria</taxon>
        <taxon>Campylobacterales</taxon>
        <taxon>Campylobacteraceae</taxon>
        <taxon>Campylobacter</taxon>
    </lineage>
</organism>
<evidence type="ECO:0000313" key="1">
    <source>
        <dbReference type="EMBL" id="QCD47365.1"/>
    </source>
</evidence>
<gene>
    <name evidence="1" type="ORF">CRECT_1736</name>
</gene>
<sequence length="93" mass="10719">MRYGGYEHEWRTILESHDTDNGATNGDGKFIKINIERVAIGRGFLPVVFDCDRGNNIPRNIEDLSYALKGLLKNEKIKISIYKSRYDDELIDI</sequence>
<dbReference type="KEGG" id="crx:CRECT_1736"/>
<name>A0A6G5QNS2_CAMRE</name>
<protein>
    <submittedName>
        <fullName evidence="1">Uncharacterized protein</fullName>
    </submittedName>
</protein>
<dbReference type="EMBL" id="CP012543">
    <property type="protein sequence ID" value="QCD47365.1"/>
    <property type="molecule type" value="Genomic_DNA"/>
</dbReference>
<evidence type="ECO:0000313" key="2">
    <source>
        <dbReference type="Proteomes" id="UP000502377"/>
    </source>
</evidence>
<reference evidence="1 2" key="1">
    <citation type="submission" date="2016-07" db="EMBL/GenBank/DDBJ databases">
        <title>Comparative genomics of the Campylobacter concisus group.</title>
        <authorList>
            <person name="Miller W.G."/>
            <person name="Yee E."/>
            <person name="Chapman M.H."/>
            <person name="Huynh S."/>
            <person name="Bono J.L."/>
            <person name="On S.L.W."/>
            <person name="StLeger J."/>
            <person name="Foster G."/>
            <person name="Parker C.T."/>
        </authorList>
    </citation>
    <scope>NUCLEOTIDE SEQUENCE [LARGE SCALE GENOMIC DNA]</scope>
    <source>
        <strain evidence="1 2">ATCC 33238</strain>
    </source>
</reference>
<dbReference type="AlphaFoldDB" id="A0A6G5QNS2"/>
<accession>A0A6G5QNS2</accession>
<dbReference type="RefSeq" id="WP_002945471.1">
    <property type="nucleotide sequence ID" value="NZ_CP012543.1"/>
</dbReference>
<dbReference type="Proteomes" id="UP000502377">
    <property type="component" value="Chromosome"/>
</dbReference>
<proteinExistence type="predicted"/>